<keyword evidence="4" id="KW-0862">Zinc</keyword>
<dbReference type="InterPro" id="IPR016193">
    <property type="entry name" value="Cytidine_deaminase-like"/>
</dbReference>
<evidence type="ECO:0000256" key="3">
    <source>
        <dbReference type="ARBA" id="ARBA00022801"/>
    </source>
</evidence>
<dbReference type="PANTHER" id="PTHR11086:SF18">
    <property type="entry name" value="DEOXYCYTIDYLATE DEAMINASE"/>
    <property type="match status" value="1"/>
</dbReference>
<keyword evidence="2" id="KW-0479">Metal-binding</keyword>
<keyword evidence="3" id="KW-0378">Hydrolase</keyword>
<dbReference type="PANTHER" id="PTHR11086">
    <property type="entry name" value="DEOXYCYTIDYLATE DEAMINASE-RELATED"/>
    <property type="match status" value="1"/>
</dbReference>
<protein>
    <recommendedName>
        <fullName evidence="5">CMP/dCMP-type deaminase domain-containing protein</fullName>
    </recommendedName>
</protein>
<dbReference type="InterPro" id="IPR016192">
    <property type="entry name" value="APOBEC/CMP_deaminase_Zn-bd"/>
</dbReference>
<dbReference type="PROSITE" id="PS00903">
    <property type="entry name" value="CYT_DCMP_DEAMINASES_1"/>
    <property type="match status" value="1"/>
</dbReference>
<organism evidence="6 7">
    <name type="scientific">Candidatus Zambryskibacteria bacterium RIFCSPLOWO2_12_FULL_39_23</name>
    <dbReference type="NCBI Taxonomy" id="1802776"/>
    <lineage>
        <taxon>Bacteria</taxon>
        <taxon>Candidatus Zambryskiibacteriota</taxon>
    </lineage>
</organism>
<evidence type="ECO:0000256" key="2">
    <source>
        <dbReference type="ARBA" id="ARBA00022723"/>
    </source>
</evidence>
<evidence type="ECO:0000256" key="4">
    <source>
        <dbReference type="ARBA" id="ARBA00022833"/>
    </source>
</evidence>
<dbReference type="Gene3D" id="3.40.140.10">
    <property type="entry name" value="Cytidine Deaminase, domain 2"/>
    <property type="match status" value="1"/>
</dbReference>
<dbReference type="GO" id="GO:0004132">
    <property type="term" value="F:dCMP deaminase activity"/>
    <property type="evidence" value="ECO:0007669"/>
    <property type="project" value="TreeGrafter"/>
</dbReference>
<dbReference type="AlphaFoldDB" id="A0A1G2UR98"/>
<dbReference type="EMBL" id="MHWT01000026">
    <property type="protein sequence ID" value="OHB11883.1"/>
    <property type="molecule type" value="Genomic_DNA"/>
</dbReference>
<feature type="domain" description="CMP/dCMP-type deaminase" evidence="5">
    <location>
        <begin position="133"/>
        <end position="268"/>
    </location>
</feature>
<evidence type="ECO:0000259" key="5">
    <source>
        <dbReference type="PROSITE" id="PS51747"/>
    </source>
</evidence>
<evidence type="ECO:0000313" key="6">
    <source>
        <dbReference type="EMBL" id="OHB11883.1"/>
    </source>
</evidence>
<evidence type="ECO:0000313" key="7">
    <source>
        <dbReference type="Proteomes" id="UP000176558"/>
    </source>
</evidence>
<gene>
    <name evidence="6" type="ORF">A3G99_00990</name>
</gene>
<evidence type="ECO:0000256" key="1">
    <source>
        <dbReference type="ARBA" id="ARBA00006576"/>
    </source>
</evidence>
<dbReference type="GO" id="GO:0008270">
    <property type="term" value="F:zinc ion binding"/>
    <property type="evidence" value="ECO:0007669"/>
    <property type="project" value="InterPro"/>
</dbReference>
<dbReference type="InterPro" id="IPR015517">
    <property type="entry name" value="dCMP_deaminase-rel"/>
</dbReference>
<comment type="similarity">
    <text evidence="1">Belongs to the cytidine and deoxycytidylate deaminase family.</text>
</comment>
<dbReference type="GO" id="GO:0005737">
    <property type="term" value="C:cytoplasm"/>
    <property type="evidence" value="ECO:0007669"/>
    <property type="project" value="TreeGrafter"/>
</dbReference>
<name>A0A1G2UR98_9BACT</name>
<dbReference type="Pfam" id="PF00383">
    <property type="entry name" value="dCMP_cyt_deam_1"/>
    <property type="match status" value="1"/>
</dbReference>
<dbReference type="Proteomes" id="UP000176558">
    <property type="component" value="Unassembled WGS sequence"/>
</dbReference>
<proteinExistence type="inferred from homology"/>
<reference evidence="6 7" key="1">
    <citation type="journal article" date="2016" name="Nat. Commun.">
        <title>Thousands of microbial genomes shed light on interconnected biogeochemical processes in an aquifer system.</title>
        <authorList>
            <person name="Anantharaman K."/>
            <person name="Brown C.T."/>
            <person name="Hug L.A."/>
            <person name="Sharon I."/>
            <person name="Castelle C.J."/>
            <person name="Probst A.J."/>
            <person name="Thomas B.C."/>
            <person name="Singh A."/>
            <person name="Wilkins M.J."/>
            <person name="Karaoz U."/>
            <person name="Brodie E.L."/>
            <person name="Williams K.H."/>
            <person name="Hubbard S.S."/>
            <person name="Banfield J.F."/>
        </authorList>
    </citation>
    <scope>NUCLEOTIDE SEQUENCE [LARGE SCALE GENOMIC DNA]</scope>
</reference>
<comment type="caution">
    <text evidence="6">The sequence shown here is derived from an EMBL/GenBank/DDBJ whole genome shotgun (WGS) entry which is preliminary data.</text>
</comment>
<dbReference type="SUPFAM" id="SSF53927">
    <property type="entry name" value="Cytidine deaminase-like"/>
    <property type="match status" value="1"/>
</dbReference>
<sequence>MKRDLILHLPVIHRGYIDFFKSNKKNIATIHLICNSFFNKLSEFKTDIASLKPEIAKGLLESIGFSDVDIVSETNIHRLKKRPLILINDEVSRKLHEKYLLKNDIKWSSVFLRWDKKSVLNTNSIKSHVSKKSFDQKMMKRAYQQSKNSSDIWRQVGAVVVMSGKELVNAYNQALPNDHSPYQKGAVRDFLNVGERPDLSNTIHAEQKIIAEASKIGFKLKGSHLYVTHFPCSVCARLIAFSGIKKCYYGEGSSNLDGELILKSANVEIIHVPIRNRI</sequence>
<accession>A0A1G2UR98</accession>
<dbReference type="InterPro" id="IPR002125">
    <property type="entry name" value="CMP_dCMP_dom"/>
</dbReference>
<dbReference type="PROSITE" id="PS51747">
    <property type="entry name" value="CYT_DCMP_DEAMINASES_2"/>
    <property type="match status" value="1"/>
</dbReference>